<evidence type="ECO:0000313" key="3">
    <source>
        <dbReference type="Proteomes" id="UP001500298"/>
    </source>
</evidence>
<protein>
    <submittedName>
        <fullName evidence="2">Uncharacterized protein</fullName>
    </submittedName>
</protein>
<dbReference type="Proteomes" id="UP001500298">
    <property type="component" value="Unassembled WGS sequence"/>
</dbReference>
<accession>A0ABP9D8T6</accession>
<organism evidence="2 3">
    <name type="scientific">Algivirga pacifica</name>
    <dbReference type="NCBI Taxonomy" id="1162670"/>
    <lineage>
        <taxon>Bacteria</taxon>
        <taxon>Pseudomonadati</taxon>
        <taxon>Bacteroidota</taxon>
        <taxon>Cytophagia</taxon>
        <taxon>Cytophagales</taxon>
        <taxon>Flammeovirgaceae</taxon>
        <taxon>Algivirga</taxon>
    </lineage>
</organism>
<dbReference type="RefSeq" id="WP_345369328.1">
    <property type="nucleotide sequence ID" value="NZ_BAABJX010000016.1"/>
</dbReference>
<reference evidence="3" key="1">
    <citation type="journal article" date="2019" name="Int. J. Syst. Evol. Microbiol.">
        <title>The Global Catalogue of Microorganisms (GCM) 10K type strain sequencing project: providing services to taxonomists for standard genome sequencing and annotation.</title>
        <authorList>
            <consortium name="The Broad Institute Genomics Platform"/>
            <consortium name="The Broad Institute Genome Sequencing Center for Infectious Disease"/>
            <person name="Wu L."/>
            <person name="Ma J."/>
        </authorList>
    </citation>
    <scope>NUCLEOTIDE SEQUENCE [LARGE SCALE GENOMIC DNA]</scope>
    <source>
        <strain evidence="3">JCM 18326</strain>
    </source>
</reference>
<evidence type="ECO:0000313" key="2">
    <source>
        <dbReference type="EMBL" id="GAA4825562.1"/>
    </source>
</evidence>
<proteinExistence type="predicted"/>
<sequence>MRPTKKQKEQAQDIMEKHGHDALYVNKKGEFFTSKNLALNSVKMEEQHIALIEKSEAVADEPKEEATAEQDEKKEDKS</sequence>
<keyword evidence="3" id="KW-1185">Reference proteome</keyword>
<gene>
    <name evidence="2" type="ORF">GCM10023331_07550</name>
</gene>
<evidence type="ECO:0000256" key="1">
    <source>
        <dbReference type="SAM" id="MobiDB-lite"/>
    </source>
</evidence>
<dbReference type="EMBL" id="BAABJX010000016">
    <property type="protein sequence ID" value="GAA4825562.1"/>
    <property type="molecule type" value="Genomic_DNA"/>
</dbReference>
<comment type="caution">
    <text evidence="2">The sequence shown here is derived from an EMBL/GenBank/DDBJ whole genome shotgun (WGS) entry which is preliminary data.</text>
</comment>
<name>A0ABP9D8T6_9BACT</name>
<feature type="region of interest" description="Disordered" evidence="1">
    <location>
        <begin position="53"/>
        <end position="78"/>
    </location>
</feature>